<feature type="coiled-coil region" evidence="1">
    <location>
        <begin position="34"/>
        <end position="77"/>
    </location>
</feature>
<evidence type="ECO:0000256" key="2">
    <source>
        <dbReference type="SAM" id="MobiDB-lite"/>
    </source>
</evidence>
<dbReference type="RefSeq" id="XP_037214915.1">
    <property type="nucleotide sequence ID" value="XM_037368947.1"/>
</dbReference>
<name>A0A8H6VW02_9AGAR</name>
<dbReference type="Gene3D" id="3.80.10.10">
    <property type="entry name" value="Ribonuclease Inhibitor"/>
    <property type="match status" value="1"/>
</dbReference>
<keyword evidence="4" id="KW-1185">Reference proteome</keyword>
<protein>
    <submittedName>
        <fullName evidence="3">F-box domain-containing protein</fullName>
    </submittedName>
</protein>
<gene>
    <name evidence="3" type="ORF">MIND_01246100</name>
</gene>
<dbReference type="AlphaFoldDB" id="A0A8H6VW02"/>
<dbReference type="GeneID" id="59351463"/>
<dbReference type="Proteomes" id="UP000636479">
    <property type="component" value="Unassembled WGS sequence"/>
</dbReference>
<proteinExistence type="predicted"/>
<evidence type="ECO:0000256" key="1">
    <source>
        <dbReference type="SAM" id="Coils"/>
    </source>
</evidence>
<sequence length="662" mass="73743">MAESRPPEHLLGLLRVRDNSALSPANTASLRTFVAAHRAQIVAVSDTIEKLQQDTKANEANRRIAAVQAKKSKQRKTIETKAGNRFDKLVEEQKALEKEVAPYHKLLTWSPIRTIHSHPAVLLEIMYRATLAESLSGPQLPFRPVWVHNHSPLALAAVCRDWRKIVLANRHIWQHLDVFTTSVENKCRYPLGRVRSHIMHSVSIDLHVQLDLRHIPASSAFGQQLMMLVSSTSGRWSSLTLRWTADDYDTLETLSLLVTHPTHLHRLTLDGPLDTIASGSPLHLLTLAPNLKEACMTSSVPVLNHGASISSIRLAWHQLTGLALHGTTTMLLMILNTTQSITRCSLTILPQEVSSEQGHSESMVAPLPLSLLTYLHISTKDSLTSVDGLLARLACPHLQELVIPQPSTALSLFVVRSGCALKKLVVLAQSEADVDLSPTLELLRVCPQLLELSITMRRKTERGYYGPTHDSPLPFLRALAPIEAPPDGLLCPRLQILGLSPLRRVSTELERLLTARCAALLGVLQRVDIHDPRVCDDQEDTSGLVSRAYDPEDYRLFERAREAQDEYDPSTAVPICLYVQTPKFHRPCPVFWRLQKPHVPLPKPKVKQMAQKSAISRHPTAPRPDPRTPLQAWRRASHATKLGPTYAEYDPSLAPVSDSDLD</sequence>
<evidence type="ECO:0000313" key="3">
    <source>
        <dbReference type="EMBL" id="KAF7292188.1"/>
    </source>
</evidence>
<organism evidence="3 4">
    <name type="scientific">Mycena indigotica</name>
    <dbReference type="NCBI Taxonomy" id="2126181"/>
    <lineage>
        <taxon>Eukaryota</taxon>
        <taxon>Fungi</taxon>
        <taxon>Dikarya</taxon>
        <taxon>Basidiomycota</taxon>
        <taxon>Agaricomycotina</taxon>
        <taxon>Agaricomycetes</taxon>
        <taxon>Agaricomycetidae</taxon>
        <taxon>Agaricales</taxon>
        <taxon>Marasmiineae</taxon>
        <taxon>Mycenaceae</taxon>
        <taxon>Mycena</taxon>
    </lineage>
</organism>
<feature type="region of interest" description="Disordered" evidence="2">
    <location>
        <begin position="603"/>
        <end position="662"/>
    </location>
</feature>
<dbReference type="InterPro" id="IPR032675">
    <property type="entry name" value="LRR_dom_sf"/>
</dbReference>
<comment type="caution">
    <text evidence="3">The sequence shown here is derived from an EMBL/GenBank/DDBJ whole genome shotgun (WGS) entry which is preliminary data.</text>
</comment>
<keyword evidence="1" id="KW-0175">Coiled coil</keyword>
<accession>A0A8H6VW02</accession>
<reference evidence="3" key="1">
    <citation type="submission" date="2020-05" db="EMBL/GenBank/DDBJ databases">
        <title>Mycena genomes resolve the evolution of fungal bioluminescence.</title>
        <authorList>
            <person name="Tsai I.J."/>
        </authorList>
    </citation>
    <scope>NUCLEOTIDE SEQUENCE</scope>
    <source>
        <strain evidence="3">171206Taipei</strain>
    </source>
</reference>
<evidence type="ECO:0000313" key="4">
    <source>
        <dbReference type="Proteomes" id="UP000636479"/>
    </source>
</evidence>
<dbReference type="EMBL" id="JACAZF010000012">
    <property type="protein sequence ID" value="KAF7292188.1"/>
    <property type="molecule type" value="Genomic_DNA"/>
</dbReference>